<keyword evidence="3" id="KW-1185">Reference proteome</keyword>
<dbReference type="Gene3D" id="3.30.40.10">
    <property type="entry name" value="Zinc/RING finger domain, C3HC4 (zinc finger)"/>
    <property type="match status" value="1"/>
</dbReference>
<feature type="region of interest" description="Disordered" evidence="1">
    <location>
        <begin position="99"/>
        <end position="139"/>
    </location>
</feature>
<feature type="compositionally biased region" description="Acidic residues" evidence="1">
    <location>
        <begin position="103"/>
        <end position="139"/>
    </location>
</feature>
<reference evidence="2 3" key="1">
    <citation type="journal article" date="2021" name="J. Hered.">
        <title>A chromosome-level genome assembly of the parasitoid wasp, Cotesia glomerata (Hymenoptera: Braconidae).</title>
        <authorList>
            <person name="Pinto B.J."/>
            <person name="Weis J.J."/>
            <person name="Gamble T."/>
            <person name="Ode P.J."/>
            <person name="Paul R."/>
            <person name="Zaspel J.M."/>
        </authorList>
    </citation>
    <scope>NUCLEOTIDE SEQUENCE [LARGE SCALE GENOMIC DNA]</scope>
    <source>
        <strain evidence="2">CgM1</strain>
    </source>
</reference>
<evidence type="ECO:0000313" key="3">
    <source>
        <dbReference type="Proteomes" id="UP000826195"/>
    </source>
</evidence>
<evidence type="ECO:0000256" key="1">
    <source>
        <dbReference type="SAM" id="MobiDB-lite"/>
    </source>
</evidence>
<proteinExistence type="predicted"/>
<dbReference type="InterPro" id="IPR013083">
    <property type="entry name" value="Znf_RING/FYVE/PHD"/>
</dbReference>
<gene>
    <name evidence="2" type="ORF">KQX54_020124</name>
</gene>
<dbReference type="EMBL" id="JAHXZJ010001119">
    <property type="protein sequence ID" value="KAH0555560.1"/>
    <property type="molecule type" value="Genomic_DNA"/>
</dbReference>
<protein>
    <recommendedName>
        <fullName evidence="4">RING-type domain-containing protein</fullName>
    </recommendedName>
</protein>
<name>A0AAV7ISC2_COTGL</name>
<dbReference type="Proteomes" id="UP000826195">
    <property type="component" value="Unassembled WGS sequence"/>
</dbReference>
<evidence type="ECO:0008006" key="4">
    <source>
        <dbReference type="Google" id="ProtNLM"/>
    </source>
</evidence>
<organism evidence="2 3">
    <name type="scientific">Cotesia glomerata</name>
    <name type="common">Lepidopteran parasitic wasp</name>
    <name type="synonym">Apanteles glomeratus</name>
    <dbReference type="NCBI Taxonomy" id="32391"/>
    <lineage>
        <taxon>Eukaryota</taxon>
        <taxon>Metazoa</taxon>
        <taxon>Ecdysozoa</taxon>
        <taxon>Arthropoda</taxon>
        <taxon>Hexapoda</taxon>
        <taxon>Insecta</taxon>
        <taxon>Pterygota</taxon>
        <taxon>Neoptera</taxon>
        <taxon>Endopterygota</taxon>
        <taxon>Hymenoptera</taxon>
        <taxon>Apocrita</taxon>
        <taxon>Ichneumonoidea</taxon>
        <taxon>Braconidae</taxon>
        <taxon>Microgastrinae</taxon>
        <taxon>Cotesia</taxon>
    </lineage>
</organism>
<comment type="caution">
    <text evidence="2">The sequence shown here is derived from an EMBL/GenBank/DDBJ whole genome shotgun (WGS) entry which is preliminary data.</text>
</comment>
<sequence>MVAKLSTLIGTEVNSSWTPRARRSNSDHYVFETATVLSSRLHGGQCSLLDFLKIIGFTRKEIRTALDVAVDRQRYLYQNLTQFEHRLDLLGSRNLVSRAPEPEPAEVEDELAETEDQPAAVEDEPVEIEDQREEMEDEPAAIEDEPIEIEDRPEEIEDQPVAIEDQPVTIEDEPAEPRSGNDNDYIYYRGEIQLLDEPEQVPWINSSTEGMEFNDEEADDFVLACVACRINRPKAAFSSCGHSCLCSKCKYKIEEKARQENAHRSSHTIACFVCRSPSSIIAILE</sequence>
<accession>A0AAV7ISC2</accession>
<evidence type="ECO:0000313" key="2">
    <source>
        <dbReference type="EMBL" id="KAH0555560.1"/>
    </source>
</evidence>
<dbReference type="AlphaFoldDB" id="A0AAV7ISC2"/>